<dbReference type="InterPro" id="IPR008207">
    <property type="entry name" value="Sig_transdc_His_kin_Hpt_dom"/>
</dbReference>
<dbReference type="PATRIC" id="fig|1365257.3.peg.4776"/>
<dbReference type="InterPro" id="IPR005467">
    <property type="entry name" value="His_kinase_dom"/>
</dbReference>
<evidence type="ECO:0000259" key="21">
    <source>
        <dbReference type="PROSITE" id="PS50894"/>
    </source>
</evidence>
<evidence type="ECO:0000256" key="5">
    <source>
        <dbReference type="ARBA" id="ARBA00022519"/>
    </source>
</evidence>
<keyword evidence="10" id="KW-0067">ATP-binding</keyword>
<feature type="repeat" description="TPR" evidence="16">
    <location>
        <begin position="150"/>
        <end position="183"/>
    </location>
</feature>
<dbReference type="FunFam" id="3.30.565.10:FF:000010">
    <property type="entry name" value="Sensor histidine kinase RcsC"/>
    <property type="match status" value="1"/>
</dbReference>
<dbReference type="GO" id="GO:0005886">
    <property type="term" value="C:plasma membrane"/>
    <property type="evidence" value="ECO:0007669"/>
    <property type="project" value="UniProtKB-SubCell"/>
</dbReference>
<dbReference type="Pfam" id="PF13424">
    <property type="entry name" value="TPR_12"/>
    <property type="match status" value="1"/>
</dbReference>
<keyword evidence="8 18" id="KW-0812">Transmembrane</keyword>
<comment type="catalytic activity">
    <reaction evidence="1">
        <text>ATP + protein L-histidine = ADP + protein N-phospho-L-histidine.</text>
        <dbReference type="EC" id="2.7.13.3"/>
    </reaction>
</comment>
<dbReference type="Gene3D" id="3.30.565.10">
    <property type="entry name" value="Histidine kinase-like ATPase, C-terminal domain"/>
    <property type="match status" value="1"/>
</dbReference>
<keyword evidence="13 18" id="KW-0472">Membrane</keyword>
<dbReference type="SUPFAM" id="SSF52172">
    <property type="entry name" value="CheY-like"/>
    <property type="match status" value="1"/>
</dbReference>
<dbReference type="PROSITE" id="PS50109">
    <property type="entry name" value="HIS_KIN"/>
    <property type="match status" value="1"/>
</dbReference>
<reference evidence="22 23" key="1">
    <citation type="submission" date="2013-07" db="EMBL/GenBank/DDBJ databases">
        <title>Comparative Genomic and Metabolomic Analysis of Twelve Strains of Pseudoalteromonas luteoviolacea.</title>
        <authorList>
            <person name="Vynne N.G."/>
            <person name="Mansson M."/>
            <person name="Gram L."/>
        </authorList>
    </citation>
    <scope>NUCLEOTIDE SEQUENCE [LARGE SCALE GENOMIC DNA]</scope>
    <source>
        <strain evidence="22 23">S4060-1</strain>
    </source>
</reference>
<evidence type="ECO:0000256" key="8">
    <source>
        <dbReference type="ARBA" id="ARBA00022692"/>
    </source>
</evidence>
<dbReference type="Gene3D" id="1.10.287.130">
    <property type="match status" value="1"/>
</dbReference>
<proteinExistence type="predicted"/>
<comment type="subcellular location">
    <subcellularLocation>
        <location evidence="2">Cell inner membrane</location>
        <topology evidence="2">Multi-pass membrane protein</topology>
    </subcellularLocation>
</comment>
<dbReference type="SUPFAM" id="SSF48452">
    <property type="entry name" value="TPR-like"/>
    <property type="match status" value="2"/>
</dbReference>
<dbReference type="PANTHER" id="PTHR43047">
    <property type="entry name" value="TWO-COMPONENT HISTIDINE PROTEIN KINASE"/>
    <property type="match status" value="1"/>
</dbReference>
<evidence type="ECO:0000256" key="11">
    <source>
        <dbReference type="ARBA" id="ARBA00022989"/>
    </source>
</evidence>
<name>A0A167IYX0_9GAMM</name>
<keyword evidence="16" id="KW-0802">TPR repeat</keyword>
<evidence type="ECO:0000256" key="15">
    <source>
        <dbReference type="PROSITE-ProRule" id="PRU00169"/>
    </source>
</evidence>
<evidence type="ECO:0000256" key="18">
    <source>
        <dbReference type="SAM" id="Phobius"/>
    </source>
</evidence>
<dbReference type="InterPro" id="IPR001789">
    <property type="entry name" value="Sig_transdc_resp-reg_receiver"/>
</dbReference>
<feature type="domain" description="HPt" evidence="21">
    <location>
        <begin position="857"/>
        <end position="952"/>
    </location>
</feature>
<dbReference type="InterPro" id="IPR036641">
    <property type="entry name" value="HPT_dom_sf"/>
</dbReference>
<dbReference type="Proteomes" id="UP000076661">
    <property type="component" value="Unassembled WGS sequence"/>
</dbReference>
<dbReference type="EC" id="2.7.13.3" evidence="3"/>
<keyword evidence="4" id="KW-1003">Cell membrane</keyword>
<evidence type="ECO:0000256" key="7">
    <source>
        <dbReference type="ARBA" id="ARBA00022679"/>
    </source>
</evidence>
<feature type="domain" description="Histidine kinase" evidence="19">
    <location>
        <begin position="490"/>
        <end position="707"/>
    </location>
</feature>
<protein>
    <recommendedName>
        <fullName evidence="3">histidine kinase</fullName>
        <ecNumber evidence="3">2.7.13.3</ecNumber>
    </recommendedName>
</protein>
<keyword evidence="10" id="KW-0547">Nucleotide-binding</keyword>
<dbReference type="PRINTS" id="PR00344">
    <property type="entry name" value="BCTRLSENSOR"/>
</dbReference>
<dbReference type="Pfam" id="PF00512">
    <property type="entry name" value="HisKA"/>
    <property type="match status" value="1"/>
</dbReference>
<evidence type="ECO:0000259" key="20">
    <source>
        <dbReference type="PROSITE" id="PS50110"/>
    </source>
</evidence>
<feature type="domain" description="Response regulatory" evidence="20">
    <location>
        <begin position="731"/>
        <end position="845"/>
    </location>
</feature>
<gene>
    <name evidence="22" type="ORF">N478_06870</name>
</gene>
<evidence type="ECO:0000256" key="13">
    <source>
        <dbReference type="ARBA" id="ARBA00023136"/>
    </source>
</evidence>
<dbReference type="FunFam" id="1.10.287.130:FF:000001">
    <property type="entry name" value="Two-component sensor histidine kinase"/>
    <property type="match status" value="1"/>
</dbReference>
<dbReference type="SUPFAM" id="SSF47384">
    <property type="entry name" value="Homodimeric domain of signal transducing histidine kinase"/>
    <property type="match status" value="1"/>
</dbReference>
<dbReference type="InterPro" id="IPR019734">
    <property type="entry name" value="TPR_rpt"/>
</dbReference>
<accession>A0A167IYX0</accession>
<keyword evidence="7" id="KW-0808">Transferase</keyword>
<dbReference type="SUPFAM" id="SSF55874">
    <property type="entry name" value="ATPase domain of HSP90 chaperone/DNA topoisomerase II/histidine kinase"/>
    <property type="match status" value="1"/>
</dbReference>
<dbReference type="SMART" id="SM00448">
    <property type="entry name" value="REC"/>
    <property type="match status" value="1"/>
</dbReference>
<dbReference type="SMART" id="SM00028">
    <property type="entry name" value="TPR"/>
    <property type="match status" value="5"/>
</dbReference>
<evidence type="ECO:0000256" key="14">
    <source>
        <dbReference type="PROSITE-ProRule" id="PRU00110"/>
    </source>
</evidence>
<feature type="repeat" description="TPR" evidence="16">
    <location>
        <begin position="190"/>
        <end position="223"/>
    </location>
</feature>
<organism evidence="22 23">
    <name type="scientific">Pseudoalteromonas luteoviolacea S4060-1</name>
    <dbReference type="NCBI Taxonomy" id="1365257"/>
    <lineage>
        <taxon>Bacteria</taxon>
        <taxon>Pseudomonadati</taxon>
        <taxon>Pseudomonadota</taxon>
        <taxon>Gammaproteobacteria</taxon>
        <taxon>Alteromonadales</taxon>
        <taxon>Pseudoalteromonadaceae</taxon>
        <taxon>Pseudoalteromonas</taxon>
    </lineage>
</organism>
<dbReference type="Pfam" id="PF00072">
    <property type="entry name" value="Response_reg"/>
    <property type="match status" value="1"/>
</dbReference>
<dbReference type="SUPFAM" id="SSF47226">
    <property type="entry name" value="Histidine-containing phosphotransfer domain, HPT domain"/>
    <property type="match status" value="1"/>
</dbReference>
<dbReference type="AlphaFoldDB" id="A0A167IYX0"/>
<keyword evidence="17" id="KW-0175">Coiled coil</keyword>
<evidence type="ECO:0000256" key="12">
    <source>
        <dbReference type="ARBA" id="ARBA00023012"/>
    </source>
</evidence>
<feature type="modified residue" description="Phosphohistidine" evidence="14">
    <location>
        <position position="896"/>
    </location>
</feature>
<evidence type="ECO:0000256" key="16">
    <source>
        <dbReference type="PROSITE-ProRule" id="PRU00339"/>
    </source>
</evidence>
<evidence type="ECO:0000256" key="9">
    <source>
        <dbReference type="ARBA" id="ARBA00022777"/>
    </source>
</evidence>
<dbReference type="SMART" id="SM00387">
    <property type="entry name" value="HATPase_c"/>
    <property type="match status" value="1"/>
</dbReference>
<dbReference type="Pfam" id="PF02518">
    <property type="entry name" value="HATPase_c"/>
    <property type="match status" value="1"/>
</dbReference>
<dbReference type="InterPro" id="IPR003661">
    <property type="entry name" value="HisK_dim/P_dom"/>
</dbReference>
<dbReference type="InterPro" id="IPR011990">
    <property type="entry name" value="TPR-like_helical_dom_sf"/>
</dbReference>
<evidence type="ECO:0000313" key="22">
    <source>
        <dbReference type="EMBL" id="KZN60272.1"/>
    </source>
</evidence>
<keyword evidence="5" id="KW-0997">Cell inner membrane</keyword>
<dbReference type="Gene3D" id="1.25.40.10">
    <property type="entry name" value="Tetratricopeptide repeat domain"/>
    <property type="match status" value="1"/>
</dbReference>
<evidence type="ECO:0000256" key="2">
    <source>
        <dbReference type="ARBA" id="ARBA00004429"/>
    </source>
</evidence>
<feature type="modified residue" description="4-aspartylphosphate" evidence="15">
    <location>
        <position position="780"/>
    </location>
</feature>
<comment type="caution">
    <text evidence="22">The sequence shown here is derived from an EMBL/GenBank/DDBJ whole genome shotgun (WGS) entry which is preliminary data.</text>
</comment>
<evidence type="ECO:0000313" key="23">
    <source>
        <dbReference type="Proteomes" id="UP000076661"/>
    </source>
</evidence>
<dbReference type="PROSITE" id="PS50005">
    <property type="entry name" value="TPR"/>
    <property type="match status" value="2"/>
</dbReference>
<dbReference type="Gene3D" id="3.40.50.2300">
    <property type="match status" value="1"/>
</dbReference>
<dbReference type="PROSITE" id="PS50894">
    <property type="entry name" value="HPT"/>
    <property type="match status" value="1"/>
</dbReference>
<evidence type="ECO:0000256" key="17">
    <source>
        <dbReference type="SAM" id="Coils"/>
    </source>
</evidence>
<dbReference type="EMBL" id="AUXX01000056">
    <property type="protein sequence ID" value="KZN60272.1"/>
    <property type="molecule type" value="Genomic_DNA"/>
</dbReference>
<dbReference type="InterPro" id="IPR004358">
    <property type="entry name" value="Sig_transdc_His_kin-like_C"/>
</dbReference>
<dbReference type="Gene3D" id="1.20.120.160">
    <property type="entry name" value="HPT domain"/>
    <property type="match status" value="1"/>
</dbReference>
<dbReference type="PROSITE" id="PS50110">
    <property type="entry name" value="RESPONSE_REGULATORY"/>
    <property type="match status" value="1"/>
</dbReference>
<keyword evidence="12" id="KW-0902">Two-component regulatory system</keyword>
<dbReference type="CDD" id="cd17546">
    <property type="entry name" value="REC_hyHK_CKI1_RcsC-like"/>
    <property type="match status" value="1"/>
</dbReference>
<evidence type="ECO:0000256" key="10">
    <source>
        <dbReference type="ARBA" id="ARBA00022840"/>
    </source>
</evidence>
<evidence type="ECO:0000256" key="1">
    <source>
        <dbReference type="ARBA" id="ARBA00000085"/>
    </source>
</evidence>
<feature type="transmembrane region" description="Helical" evidence="18">
    <location>
        <begin position="428"/>
        <end position="447"/>
    </location>
</feature>
<sequence>MAWMALIHKCLIVIFTLGLSSVGYTSEQDSSVQTLEQQIQNIAQLESWQEQQMVGEQLLNHPKLSLLQKIALFELLGKVAFQHGELRQGIQFFKQMEGELNAPEELTRQFTAIKMQGIGWYHLGEFAASEKDYTRALVLAKSHQPPIEVAHIHNNLGLAYVKMHDLMSALSHYLDAYELYKQHGDEQDQADIILNIAGVYIRLLRYQKAEELLQKAITLFEKLGDSYGIALSQANLGVLYTQTARFELASNYLQKAIDYYEAVNDVKHLSYEYSNLAKVSIATGDMSLAETQVNFAIYYAEKAENDSNMSEALYVQAQVFLVKGEVAEAKEAAQKSLAMNQTLGAELREKRALSVIALAESAQGDTAQALRTLTEYDHAIFQLLNQALLEKAQKYQKRFEESELSQELAQLKQAQQLQELRTRQHQQLMWMSGLVVGFALLALVAWYRRTIERKAKLDLSNEVAQRTAELQKTADQLRSANQVKSQFLANISHEIRTPLTAILGYSENMLHEHQDNESLKASLTVLMRQGRHLKELISDVLDLSKIEAEQLELELTEFKVESLLSDITDMFHHPCLEKSLELIVDHRLETPYRVCLDYVRVKQVLINLLSNAIKFTHHGHVELLAEPQEDGILFSVSDTGIGMSATQLEKIFEHFQQGDNSITRRFGGSGLGLSLSQQLAAMMGGTIRVTSELHVGSRFAFWVPCTRLNKQDDQESCKQIEVLNTHAFAGQVLLAEDHDDNRILFERILSNLGLQVESASDGKQAVEKCLSSYPDLVLMDIQMPQMDGLEALSLLRQAGYEGPIYALTANVMEHEIKYYLDSGFDGHLSKPLEQDKLVSVLSSTLNHDYNAHVDTDISLDMADLKQSFASTLEQERYKLIDLWQEEDHAGLQYHCHKLAGAAAVFGFLPIADIAKQFEAALKQHNSAQYQDLFLILCDELKVHAYSEQLDIS</sequence>
<evidence type="ECO:0000259" key="19">
    <source>
        <dbReference type="PROSITE" id="PS50109"/>
    </source>
</evidence>
<dbReference type="InterPro" id="IPR003594">
    <property type="entry name" value="HATPase_dom"/>
</dbReference>
<evidence type="ECO:0000256" key="6">
    <source>
        <dbReference type="ARBA" id="ARBA00022553"/>
    </source>
</evidence>
<dbReference type="GO" id="GO:0000155">
    <property type="term" value="F:phosphorelay sensor kinase activity"/>
    <property type="evidence" value="ECO:0007669"/>
    <property type="project" value="InterPro"/>
</dbReference>
<dbReference type="InterPro" id="IPR011006">
    <property type="entry name" value="CheY-like_superfamily"/>
</dbReference>
<dbReference type="SMART" id="SM00388">
    <property type="entry name" value="HisKA"/>
    <property type="match status" value="1"/>
</dbReference>
<dbReference type="InterPro" id="IPR036097">
    <property type="entry name" value="HisK_dim/P_sf"/>
</dbReference>
<dbReference type="Pfam" id="PF01627">
    <property type="entry name" value="Hpt"/>
    <property type="match status" value="1"/>
</dbReference>
<evidence type="ECO:0000256" key="4">
    <source>
        <dbReference type="ARBA" id="ARBA00022475"/>
    </source>
</evidence>
<evidence type="ECO:0000256" key="3">
    <source>
        <dbReference type="ARBA" id="ARBA00012438"/>
    </source>
</evidence>
<dbReference type="CDD" id="cd00082">
    <property type="entry name" value="HisKA"/>
    <property type="match status" value="1"/>
</dbReference>
<keyword evidence="9" id="KW-0418">Kinase</keyword>
<dbReference type="InterPro" id="IPR036890">
    <property type="entry name" value="HATPase_C_sf"/>
</dbReference>
<keyword evidence="6 15" id="KW-0597">Phosphoprotein</keyword>
<feature type="coiled-coil region" evidence="17">
    <location>
        <begin position="385"/>
        <end position="417"/>
    </location>
</feature>
<keyword evidence="11 18" id="KW-1133">Transmembrane helix</keyword>